<gene>
    <name evidence="1" type="ORF">psal_cds_1229</name>
</gene>
<keyword evidence="2" id="KW-1185">Reference proteome</keyword>
<dbReference type="RefSeq" id="YP_008438626.1">
    <property type="nucleotide sequence ID" value="NC_022098.1"/>
</dbReference>
<evidence type="ECO:0000313" key="2">
    <source>
        <dbReference type="Proteomes" id="UP000204584"/>
    </source>
</evidence>
<reference evidence="1 2" key="1">
    <citation type="journal article" date="2013" name="Science">
        <title>Pandoraviruses: amoeba viruses with genomes up to 2.5 Mb reaching that of parasitic eukaryotes.</title>
        <authorList>
            <person name="Philippe N."/>
            <person name="Legendre M."/>
            <person name="Doutre G."/>
            <person name="Coute Y."/>
            <person name="Poirot O."/>
            <person name="Lescot M."/>
            <person name="Arslan D."/>
            <person name="Seltzer V."/>
            <person name="Bertaux L."/>
            <person name="Bruley C."/>
            <person name="Garin J."/>
            <person name="Claverie J.M."/>
            <person name="Abergel C."/>
        </authorList>
    </citation>
    <scope>NUCLEOTIDE SEQUENCE [LARGE SCALE GENOMIC DNA]</scope>
</reference>
<organism evidence="1 2">
    <name type="scientific">Pandoravirus salinus</name>
    <dbReference type="NCBI Taxonomy" id="1349410"/>
    <lineage>
        <taxon>Viruses</taxon>
        <taxon>Pandoravirus</taxon>
    </lineage>
</organism>
<dbReference type="EMBL" id="KC977571">
    <property type="protein sequence ID" value="AGO85547.1"/>
    <property type="molecule type" value="Genomic_DNA"/>
</dbReference>
<sequence>MGTVLRALVDLCAHRERGVAHAKSALPEGIVPVRALDLAHSILGLEDDGQDLADARWIFAHVADVQDNLRGMLSWIDAMERTDVLFERLLKSHQAPAHRAHDGQRLALWPILGEKK</sequence>
<dbReference type="Proteomes" id="UP000204584">
    <property type="component" value="Segment"/>
</dbReference>
<proteinExistence type="predicted"/>
<dbReference type="GeneID" id="16607334"/>
<evidence type="ECO:0000313" key="1">
    <source>
        <dbReference type="EMBL" id="AGO85547.1"/>
    </source>
</evidence>
<accession>S4W4B8</accession>
<protein>
    <submittedName>
        <fullName evidence="1">Uncharacterized protein</fullName>
    </submittedName>
</protein>
<name>S4W4B8_9VIRU</name>
<dbReference type="KEGG" id="vg:16607334"/>